<feature type="binding site" evidence="3">
    <location>
        <position position="260"/>
    </location>
    <ligand>
        <name>Zn(2+)</name>
        <dbReference type="ChEBI" id="CHEBI:29105"/>
    </ligand>
</feature>
<sequence>MSQLHTGRVVSSTGNHCVVADEAGTLQRCQLRHRQGARPVCGDRVDWHADDGTAYIEQIHPRRNVIERGDFRGRPRALAANIDRLILVVAPAPTPDLLLVDRYRVLAGAADIPLMIWINKTDRAEGAGSEPLQRLTDQQTELGLPMLRGSAETGAGIEALKTWIHAETVILVGQSGVGKTSLTQHLIPALALRTGEISEASGQGRHTTTDTRLFPRPEGGCLIDSPGVRTLRLDHLSVRDVAAGFPDITEKAHACRFRDCHHLEEPQCAVQSAIKQGQIDPQRLMNWRRLITETGGADSNQAQP</sequence>
<dbReference type="GO" id="GO:0005737">
    <property type="term" value="C:cytoplasm"/>
    <property type="evidence" value="ECO:0007669"/>
    <property type="project" value="UniProtKB-SubCell"/>
</dbReference>
<keyword evidence="3" id="KW-0378">Hydrolase</keyword>
<feature type="binding site" evidence="3">
    <location>
        <position position="255"/>
    </location>
    <ligand>
        <name>Zn(2+)</name>
        <dbReference type="ChEBI" id="CHEBI:29105"/>
    </ligand>
</feature>
<dbReference type="RefSeq" id="WP_016353455.1">
    <property type="nucleotide sequence ID" value="NZ_MBFX01000002.1"/>
</dbReference>
<comment type="subunit">
    <text evidence="3">Monomer. Associates with 30S ribosomal subunit, binds 16S rRNA.</text>
</comment>
<dbReference type="CDD" id="cd01854">
    <property type="entry name" value="YjeQ_EngC"/>
    <property type="match status" value="1"/>
</dbReference>
<dbReference type="HAMAP" id="MF_01820">
    <property type="entry name" value="GTPase_RsgA"/>
    <property type="match status" value="1"/>
</dbReference>
<dbReference type="InterPro" id="IPR027417">
    <property type="entry name" value="P-loop_NTPase"/>
</dbReference>
<dbReference type="AlphaFoldDB" id="A0A540VVE3"/>
<comment type="cofactor">
    <cofactor evidence="3">
        <name>Zn(2+)</name>
        <dbReference type="ChEBI" id="CHEBI:29105"/>
    </cofactor>
    <text evidence="3">Binds 1 zinc ion per subunit.</text>
</comment>
<comment type="function">
    <text evidence="3">One of several proteins that assist in the late maturation steps of the functional core of the 30S ribosomal subunit. Helps release RbfA from mature subunits. May play a role in the assembly of ribosomal proteins into the subunit. Circularly permuted GTPase that catalyzes slow GTP hydrolysis, GTPase activity is stimulated by the 30S ribosomal subunit.</text>
</comment>
<dbReference type="Gene3D" id="2.40.50.140">
    <property type="entry name" value="Nucleic acid-binding proteins"/>
    <property type="match status" value="1"/>
</dbReference>
<comment type="caution">
    <text evidence="6">The sequence shown here is derived from an EMBL/GenBank/DDBJ whole genome shotgun (WGS) entry which is preliminary data.</text>
</comment>
<evidence type="ECO:0000313" key="7">
    <source>
        <dbReference type="Proteomes" id="UP000315400"/>
    </source>
</evidence>
<dbReference type="NCBIfam" id="TIGR00157">
    <property type="entry name" value="ribosome small subunit-dependent GTPase A"/>
    <property type="match status" value="1"/>
</dbReference>
<dbReference type="GO" id="GO:0046872">
    <property type="term" value="F:metal ion binding"/>
    <property type="evidence" value="ECO:0007669"/>
    <property type="project" value="UniProtKB-KW"/>
</dbReference>
<dbReference type="GO" id="GO:0005525">
    <property type="term" value="F:GTP binding"/>
    <property type="evidence" value="ECO:0007669"/>
    <property type="project" value="UniProtKB-UniRule"/>
</dbReference>
<evidence type="ECO:0000259" key="4">
    <source>
        <dbReference type="PROSITE" id="PS50936"/>
    </source>
</evidence>
<proteinExistence type="inferred from homology"/>
<keyword evidence="1 3" id="KW-0547">Nucleotide-binding</keyword>
<dbReference type="GO" id="GO:0042274">
    <property type="term" value="P:ribosomal small subunit biogenesis"/>
    <property type="evidence" value="ECO:0007669"/>
    <property type="project" value="UniProtKB-UniRule"/>
</dbReference>
<name>A0A540VVE3_9GAMM</name>
<evidence type="ECO:0000313" key="6">
    <source>
        <dbReference type="EMBL" id="TQF00657.1"/>
    </source>
</evidence>
<dbReference type="Gene3D" id="1.10.40.50">
    <property type="entry name" value="Probable gtpase engc, domain 3"/>
    <property type="match status" value="1"/>
</dbReference>
<keyword evidence="3" id="KW-0963">Cytoplasm</keyword>
<keyword evidence="3" id="KW-0699">rRNA-binding</keyword>
<dbReference type="EC" id="3.6.1.-" evidence="3"/>
<organism evidence="6 7">
    <name type="scientific">Spiribacter salinus</name>
    <dbReference type="NCBI Taxonomy" id="1335746"/>
    <lineage>
        <taxon>Bacteria</taxon>
        <taxon>Pseudomonadati</taxon>
        <taxon>Pseudomonadota</taxon>
        <taxon>Gammaproteobacteria</taxon>
        <taxon>Chromatiales</taxon>
        <taxon>Ectothiorhodospiraceae</taxon>
        <taxon>Spiribacter</taxon>
    </lineage>
</organism>
<accession>A0A540VVE3</accession>
<dbReference type="PANTHER" id="PTHR32120">
    <property type="entry name" value="SMALL RIBOSOMAL SUBUNIT BIOGENESIS GTPASE RSGA"/>
    <property type="match status" value="1"/>
</dbReference>
<dbReference type="GO" id="GO:0003924">
    <property type="term" value="F:GTPase activity"/>
    <property type="evidence" value="ECO:0007669"/>
    <property type="project" value="UniProtKB-UniRule"/>
</dbReference>
<dbReference type="Gene3D" id="3.40.50.300">
    <property type="entry name" value="P-loop containing nucleotide triphosphate hydrolases"/>
    <property type="match status" value="1"/>
</dbReference>
<evidence type="ECO:0000256" key="3">
    <source>
        <dbReference type="HAMAP-Rule" id="MF_01820"/>
    </source>
</evidence>
<protein>
    <recommendedName>
        <fullName evidence="3">Small ribosomal subunit biogenesis GTPase RsgA</fullName>
        <ecNumber evidence="3">3.6.1.-</ecNumber>
    </recommendedName>
</protein>
<dbReference type="InterPro" id="IPR030378">
    <property type="entry name" value="G_CP_dom"/>
</dbReference>
<dbReference type="STRING" id="1260251.SPISAL_05270"/>
<dbReference type="InterPro" id="IPR010914">
    <property type="entry name" value="RsgA_GTPase_dom"/>
</dbReference>
<dbReference type="InterPro" id="IPR004881">
    <property type="entry name" value="Ribosome_biogen_GTPase_RsgA"/>
</dbReference>
<dbReference type="InterPro" id="IPR012340">
    <property type="entry name" value="NA-bd_OB-fold"/>
</dbReference>
<keyword evidence="3" id="KW-0694">RNA-binding</keyword>
<dbReference type="PROSITE" id="PS51721">
    <property type="entry name" value="G_CP"/>
    <property type="match status" value="1"/>
</dbReference>
<gene>
    <name evidence="3 6" type="primary">rsgA</name>
    <name evidence="6" type="ORF">FKY71_02260</name>
</gene>
<feature type="domain" description="EngC GTPase" evidence="4">
    <location>
        <begin position="80"/>
        <end position="229"/>
    </location>
</feature>
<feature type="binding site" evidence="3">
    <location>
        <begin position="173"/>
        <end position="181"/>
    </location>
    <ligand>
        <name>GTP</name>
        <dbReference type="ChEBI" id="CHEBI:37565"/>
    </ligand>
</feature>
<feature type="binding site" evidence="3">
    <location>
        <position position="262"/>
    </location>
    <ligand>
        <name>Zn(2+)</name>
        <dbReference type="ChEBI" id="CHEBI:29105"/>
    </ligand>
</feature>
<dbReference type="EMBL" id="VIFK01000007">
    <property type="protein sequence ID" value="TQF00657.1"/>
    <property type="molecule type" value="Genomic_DNA"/>
</dbReference>
<evidence type="ECO:0000256" key="2">
    <source>
        <dbReference type="ARBA" id="ARBA00023134"/>
    </source>
</evidence>
<dbReference type="PROSITE" id="PS50936">
    <property type="entry name" value="ENGC_GTPASE"/>
    <property type="match status" value="1"/>
</dbReference>
<dbReference type="GO" id="GO:0019843">
    <property type="term" value="F:rRNA binding"/>
    <property type="evidence" value="ECO:0007669"/>
    <property type="project" value="UniProtKB-KW"/>
</dbReference>
<keyword evidence="2 3" id="KW-0342">GTP-binding</keyword>
<comment type="similarity">
    <text evidence="3">Belongs to the TRAFAC class YlqF/YawG GTPase family. RsgA subfamily.</text>
</comment>
<dbReference type="Pfam" id="PF03193">
    <property type="entry name" value="RsgA_GTPase"/>
    <property type="match status" value="1"/>
</dbReference>
<dbReference type="PANTHER" id="PTHR32120:SF11">
    <property type="entry name" value="SMALL RIBOSOMAL SUBUNIT BIOGENESIS GTPASE RSGA 1, MITOCHONDRIAL-RELATED"/>
    <property type="match status" value="1"/>
</dbReference>
<keyword evidence="3" id="KW-0862">Zinc</keyword>
<dbReference type="SUPFAM" id="SSF50249">
    <property type="entry name" value="Nucleic acid-binding proteins"/>
    <property type="match status" value="1"/>
</dbReference>
<keyword evidence="3" id="KW-0690">Ribosome biogenesis</keyword>
<dbReference type="SUPFAM" id="SSF52540">
    <property type="entry name" value="P-loop containing nucleoside triphosphate hydrolases"/>
    <property type="match status" value="1"/>
</dbReference>
<evidence type="ECO:0000256" key="1">
    <source>
        <dbReference type="ARBA" id="ARBA00022741"/>
    </source>
</evidence>
<feature type="binding site" evidence="3">
    <location>
        <position position="268"/>
    </location>
    <ligand>
        <name>Zn(2+)</name>
        <dbReference type="ChEBI" id="CHEBI:29105"/>
    </ligand>
</feature>
<keyword evidence="3" id="KW-0479">Metal-binding</keyword>
<dbReference type="Proteomes" id="UP000315400">
    <property type="component" value="Unassembled WGS sequence"/>
</dbReference>
<feature type="domain" description="CP-type G" evidence="5">
    <location>
        <begin position="68"/>
        <end position="231"/>
    </location>
</feature>
<comment type="subcellular location">
    <subcellularLocation>
        <location evidence="3">Cytoplasm</location>
    </subcellularLocation>
</comment>
<evidence type="ECO:0000259" key="5">
    <source>
        <dbReference type="PROSITE" id="PS51721"/>
    </source>
</evidence>
<reference evidence="6 7" key="1">
    <citation type="submission" date="2019-06" db="EMBL/GenBank/DDBJ databases">
        <title>Metagenome assembled Genome of Spiribacter salinus SL48-SHIP from the microbial mat of Salt Lake 48 (Novosibirsk region, Russia).</title>
        <authorList>
            <person name="Shipova A."/>
            <person name="Rozanov A.S."/>
            <person name="Bryanskaya A.V."/>
            <person name="Peltek S.E."/>
        </authorList>
    </citation>
    <scope>NUCLEOTIDE SEQUENCE [LARGE SCALE GENOMIC DNA]</scope>
    <source>
        <strain evidence="6">SL48-SHIP-2</strain>
    </source>
</reference>
<feature type="binding site" evidence="3">
    <location>
        <begin position="119"/>
        <end position="122"/>
    </location>
    <ligand>
        <name>GTP</name>
        <dbReference type="ChEBI" id="CHEBI:37565"/>
    </ligand>
</feature>